<dbReference type="AlphaFoldDB" id="A0A4Y2CIK6"/>
<feature type="region of interest" description="Disordered" evidence="1">
    <location>
        <begin position="49"/>
        <end position="101"/>
    </location>
</feature>
<keyword evidence="3" id="KW-1185">Reference proteome</keyword>
<protein>
    <submittedName>
        <fullName evidence="2">Uncharacterized protein</fullName>
    </submittedName>
</protein>
<reference evidence="2 3" key="1">
    <citation type="journal article" date="2019" name="Sci. Rep.">
        <title>Orb-weaving spider Araneus ventricosus genome elucidates the spidroin gene catalogue.</title>
        <authorList>
            <person name="Kono N."/>
            <person name="Nakamura H."/>
            <person name="Ohtoshi R."/>
            <person name="Moran D.A.P."/>
            <person name="Shinohara A."/>
            <person name="Yoshida Y."/>
            <person name="Fujiwara M."/>
            <person name="Mori M."/>
            <person name="Tomita M."/>
            <person name="Arakawa K."/>
        </authorList>
    </citation>
    <scope>NUCLEOTIDE SEQUENCE [LARGE SCALE GENOMIC DNA]</scope>
</reference>
<dbReference type="Proteomes" id="UP000499080">
    <property type="component" value="Unassembled WGS sequence"/>
</dbReference>
<feature type="compositionally biased region" description="Polar residues" evidence="1">
    <location>
        <begin position="49"/>
        <end position="60"/>
    </location>
</feature>
<feature type="region of interest" description="Disordered" evidence="1">
    <location>
        <begin position="23"/>
        <end position="42"/>
    </location>
</feature>
<dbReference type="EMBL" id="BGPR01000194">
    <property type="protein sequence ID" value="GBM03746.1"/>
    <property type="molecule type" value="Genomic_DNA"/>
</dbReference>
<evidence type="ECO:0000313" key="3">
    <source>
        <dbReference type="Proteomes" id="UP000499080"/>
    </source>
</evidence>
<accession>A0A4Y2CIK6</accession>
<evidence type="ECO:0000256" key="1">
    <source>
        <dbReference type="SAM" id="MobiDB-lite"/>
    </source>
</evidence>
<feature type="compositionally biased region" description="Acidic residues" evidence="1">
    <location>
        <begin position="61"/>
        <end position="74"/>
    </location>
</feature>
<proteinExistence type="predicted"/>
<name>A0A4Y2CIK6_ARAVE</name>
<evidence type="ECO:0000313" key="2">
    <source>
        <dbReference type="EMBL" id="GBM03746.1"/>
    </source>
</evidence>
<feature type="compositionally biased region" description="Polar residues" evidence="1">
    <location>
        <begin position="81"/>
        <end position="94"/>
    </location>
</feature>
<organism evidence="2 3">
    <name type="scientific">Araneus ventricosus</name>
    <name type="common">Orbweaver spider</name>
    <name type="synonym">Epeira ventricosa</name>
    <dbReference type="NCBI Taxonomy" id="182803"/>
    <lineage>
        <taxon>Eukaryota</taxon>
        <taxon>Metazoa</taxon>
        <taxon>Ecdysozoa</taxon>
        <taxon>Arthropoda</taxon>
        <taxon>Chelicerata</taxon>
        <taxon>Arachnida</taxon>
        <taxon>Araneae</taxon>
        <taxon>Araneomorphae</taxon>
        <taxon>Entelegynae</taxon>
        <taxon>Araneoidea</taxon>
        <taxon>Araneidae</taxon>
        <taxon>Araneus</taxon>
    </lineage>
</organism>
<gene>
    <name evidence="2" type="ORF">AVEN_134962_1</name>
</gene>
<feature type="compositionally biased region" description="Basic and acidic residues" evidence="1">
    <location>
        <begin position="23"/>
        <end position="37"/>
    </location>
</feature>
<sequence length="118" mass="13083">MASAEAGSVQKVKFFQLIDASNDTKHNVDVKSPHENSDSQPVSVEVISNDRTVNEIGSSTTEDDIDYDATETIEETPPAVTEQQPFSNQTSSDKSTQKQKLKRSHFNGLILKLFITRL</sequence>
<comment type="caution">
    <text evidence="2">The sequence shown here is derived from an EMBL/GenBank/DDBJ whole genome shotgun (WGS) entry which is preliminary data.</text>
</comment>